<dbReference type="InterPro" id="IPR011925">
    <property type="entry name" value="LolCE_TM"/>
</dbReference>
<keyword evidence="12" id="KW-1185">Reference proteome</keyword>
<keyword evidence="7 8" id="KW-0472">Membrane</keyword>
<dbReference type="Pfam" id="PF02687">
    <property type="entry name" value="FtsX"/>
    <property type="match status" value="1"/>
</dbReference>
<dbReference type="GO" id="GO:0016829">
    <property type="term" value="F:lyase activity"/>
    <property type="evidence" value="ECO:0007669"/>
    <property type="project" value="UniProtKB-KW"/>
</dbReference>
<feature type="domain" description="MacB-like periplasmic core" evidence="10">
    <location>
        <begin position="27"/>
        <end position="210"/>
    </location>
</feature>
<evidence type="ECO:0000256" key="8">
    <source>
        <dbReference type="SAM" id="Phobius"/>
    </source>
</evidence>
<keyword evidence="11" id="KW-0449">Lipoprotein</keyword>
<organism evidence="11 12">
    <name type="scientific">Aliiglaciecola litoralis</name>
    <dbReference type="NCBI Taxonomy" id="582857"/>
    <lineage>
        <taxon>Bacteria</taxon>
        <taxon>Pseudomonadati</taxon>
        <taxon>Pseudomonadota</taxon>
        <taxon>Gammaproteobacteria</taxon>
        <taxon>Alteromonadales</taxon>
        <taxon>Alteromonadaceae</taxon>
        <taxon>Aliiglaciecola</taxon>
    </lineage>
</organism>
<dbReference type="InterPro" id="IPR025857">
    <property type="entry name" value="MacB_PCD"/>
</dbReference>
<dbReference type="PANTHER" id="PTHR30489">
    <property type="entry name" value="LIPOPROTEIN-RELEASING SYSTEM TRANSMEMBRANE PROTEIN LOLE"/>
    <property type="match status" value="1"/>
</dbReference>
<keyword evidence="5 8" id="KW-0812">Transmembrane</keyword>
<reference evidence="12" key="1">
    <citation type="journal article" date="2019" name="Int. J. Syst. Evol. Microbiol.">
        <title>The Global Catalogue of Microorganisms (GCM) 10K type strain sequencing project: providing services to taxonomists for standard genome sequencing and annotation.</title>
        <authorList>
            <consortium name="The Broad Institute Genomics Platform"/>
            <consortium name="The Broad Institute Genome Sequencing Center for Infectious Disease"/>
            <person name="Wu L."/>
            <person name="Ma J."/>
        </authorList>
    </citation>
    <scope>NUCLEOTIDE SEQUENCE [LARGE SCALE GENOMIC DNA]</scope>
    <source>
        <strain evidence="12">JCM 15896</strain>
    </source>
</reference>
<dbReference type="NCBIfam" id="TIGR02212">
    <property type="entry name" value="lolCE"/>
    <property type="match status" value="1"/>
</dbReference>
<accession>A0ABP3WWM2</accession>
<evidence type="ECO:0000313" key="12">
    <source>
        <dbReference type="Proteomes" id="UP001500359"/>
    </source>
</evidence>
<evidence type="ECO:0000313" key="11">
    <source>
        <dbReference type="EMBL" id="GAA0857613.1"/>
    </source>
</evidence>
<evidence type="ECO:0000256" key="1">
    <source>
        <dbReference type="ARBA" id="ARBA00004651"/>
    </source>
</evidence>
<proteinExistence type="inferred from homology"/>
<evidence type="ECO:0000259" key="9">
    <source>
        <dbReference type="Pfam" id="PF02687"/>
    </source>
</evidence>
<feature type="transmembrane region" description="Helical" evidence="8">
    <location>
        <begin position="313"/>
        <end position="344"/>
    </location>
</feature>
<gene>
    <name evidence="11" type="primary">lolE</name>
    <name evidence="11" type="ORF">GCM10009114_24090</name>
</gene>
<dbReference type="EMBL" id="BAAAFD010000006">
    <property type="protein sequence ID" value="GAA0857613.1"/>
    <property type="molecule type" value="Genomic_DNA"/>
</dbReference>
<feature type="transmembrane region" description="Helical" evidence="8">
    <location>
        <begin position="374"/>
        <end position="396"/>
    </location>
</feature>
<evidence type="ECO:0000256" key="5">
    <source>
        <dbReference type="ARBA" id="ARBA00022692"/>
    </source>
</evidence>
<keyword evidence="6 8" id="KW-1133">Transmembrane helix</keyword>
<name>A0ABP3WWM2_9ALTE</name>
<keyword evidence="3" id="KW-0813">Transport</keyword>
<evidence type="ECO:0000256" key="3">
    <source>
        <dbReference type="ARBA" id="ARBA00022448"/>
    </source>
</evidence>
<evidence type="ECO:0000256" key="4">
    <source>
        <dbReference type="ARBA" id="ARBA00022475"/>
    </source>
</evidence>
<comment type="caution">
    <text evidence="11">The sequence shown here is derived from an EMBL/GenBank/DDBJ whole genome shotgun (WGS) entry which is preliminary data.</text>
</comment>
<feature type="transmembrane region" description="Helical" evidence="8">
    <location>
        <begin position="270"/>
        <end position="293"/>
    </location>
</feature>
<dbReference type="RefSeq" id="WP_343860301.1">
    <property type="nucleotide sequence ID" value="NZ_BAAAFD010000006.1"/>
</dbReference>
<keyword evidence="11" id="KW-0456">Lyase</keyword>
<evidence type="ECO:0000256" key="6">
    <source>
        <dbReference type="ARBA" id="ARBA00022989"/>
    </source>
</evidence>
<comment type="similarity">
    <text evidence="2">Belongs to the ABC-4 integral membrane protein family. LolC/E subfamily.</text>
</comment>
<keyword evidence="4" id="KW-1003">Cell membrane</keyword>
<evidence type="ECO:0000256" key="2">
    <source>
        <dbReference type="ARBA" id="ARBA00005236"/>
    </source>
</evidence>
<evidence type="ECO:0000256" key="7">
    <source>
        <dbReference type="ARBA" id="ARBA00023136"/>
    </source>
</evidence>
<sequence>MSLVLQLAWRFRSGKRKNGFISFISASSTIGVALGCAVLILLLSVMNGFEKELKERLLTFIPHGEIYAFDTNGLVDWQSHITYLAEDKRVVAIEPYTKASGLLQKGNKMKAIPELVGIDMEFAQHSAWISRIDQQTRERFIKDPDGIVLGEAVRKALDVSVGDKVQLLLPQVSDDLSFKAPKNVWLNVVGTVSVGGELDGQIGFMHMATSADTLGIVTGAQGLRFRFNDPFAAPVAMREIGYAFDQHVYMSDWTRTQGHLYQDIQLVRSVVYVALTLVISVACFNIISTLVMAVSEKRAEIAMLKTMGARDNLIIKVFVLQGAVNGLFGTLIGVSIGVLLATYLSQIAEFIERLSGFQFLSADVYFINFLPSELIWSEVLLTALIALTMSLLATIYPAIKATRINPAETLGQH</sequence>
<dbReference type="PANTHER" id="PTHR30489:SF0">
    <property type="entry name" value="LIPOPROTEIN-RELEASING SYSTEM TRANSMEMBRANE PROTEIN LOLE"/>
    <property type="match status" value="1"/>
</dbReference>
<evidence type="ECO:0000259" key="10">
    <source>
        <dbReference type="Pfam" id="PF12704"/>
    </source>
</evidence>
<dbReference type="InterPro" id="IPR051447">
    <property type="entry name" value="Lipoprotein-release_system"/>
</dbReference>
<dbReference type="Pfam" id="PF12704">
    <property type="entry name" value="MacB_PCD"/>
    <property type="match status" value="1"/>
</dbReference>
<feature type="transmembrane region" description="Helical" evidence="8">
    <location>
        <begin position="20"/>
        <end position="46"/>
    </location>
</feature>
<feature type="domain" description="ABC3 transporter permease C-terminal" evidence="9">
    <location>
        <begin position="273"/>
        <end position="406"/>
    </location>
</feature>
<protein>
    <submittedName>
        <fullName evidence="11">Lipoprotein-releasing ABC transporter permease subunit LolE</fullName>
    </submittedName>
</protein>
<comment type="subcellular location">
    <subcellularLocation>
        <location evidence="1">Cell membrane</location>
        <topology evidence="1">Multi-pass membrane protein</topology>
    </subcellularLocation>
</comment>
<dbReference type="InterPro" id="IPR003838">
    <property type="entry name" value="ABC3_permease_C"/>
</dbReference>
<dbReference type="Proteomes" id="UP001500359">
    <property type="component" value="Unassembled WGS sequence"/>
</dbReference>